<dbReference type="EMBL" id="JAUZQC010000013">
    <property type="protein sequence ID" value="KAK5860787.1"/>
    <property type="molecule type" value="Genomic_DNA"/>
</dbReference>
<feature type="compositionally biased region" description="Low complexity" evidence="2">
    <location>
        <begin position="608"/>
        <end position="620"/>
    </location>
</feature>
<name>A0AAN8AMU7_ELEMC</name>
<feature type="region of interest" description="Disordered" evidence="2">
    <location>
        <begin position="137"/>
        <end position="157"/>
    </location>
</feature>
<evidence type="ECO:0000313" key="3">
    <source>
        <dbReference type="EMBL" id="KAK5860787.1"/>
    </source>
</evidence>
<dbReference type="Proteomes" id="UP001346869">
    <property type="component" value="Unassembled WGS sequence"/>
</dbReference>
<feature type="compositionally biased region" description="Polar residues" evidence="2">
    <location>
        <begin position="143"/>
        <end position="153"/>
    </location>
</feature>
<organism evidence="3 4">
    <name type="scientific">Eleginops maclovinus</name>
    <name type="common">Patagonian blennie</name>
    <name type="synonym">Eleginus maclovinus</name>
    <dbReference type="NCBI Taxonomy" id="56733"/>
    <lineage>
        <taxon>Eukaryota</taxon>
        <taxon>Metazoa</taxon>
        <taxon>Chordata</taxon>
        <taxon>Craniata</taxon>
        <taxon>Vertebrata</taxon>
        <taxon>Euteleostomi</taxon>
        <taxon>Actinopterygii</taxon>
        <taxon>Neopterygii</taxon>
        <taxon>Teleostei</taxon>
        <taxon>Neoteleostei</taxon>
        <taxon>Acanthomorphata</taxon>
        <taxon>Eupercaria</taxon>
        <taxon>Perciformes</taxon>
        <taxon>Notothenioidei</taxon>
        <taxon>Eleginopidae</taxon>
        <taxon>Eleginops</taxon>
    </lineage>
</organism>
<evidence type="ECO:0000313" key="4">
    <source>
        <dbReference type="Proteomes" id="UP001346869"/>
    </source>
</evidence>
<reference evidence="3 4" key="2">
    <citation type="journal article" date="2023" name="Mol. Biol. Evol.">
        <title>Genomics of Secondarily Temperate Adaptation in the Only Non-Antarctic Icefish.</title>
        <authorList>
            <person name="Rivera-Colon A.G."/>
            <person name="Rayamajhi N."/>
            <person name="Minhas B.F."/>
            <person name="Madrigal G."/>
            <person name="Bilyk K.T."/>
            <person name="Yoon V."/>
            <person name="Hune M."/>
            <person name="Gregory S."/>
            <person name="Cheng C.H.C."/>
            <person name="Catchen J.M."/>
        </authorList>
    </citation>
    <scope>NUCLEOTIDE SEQUENCE [LARGE SCALE GENOMIC DNA]</scope>
    <source>
        <strain evidence="3">JMC-PN-2008</strain>
    </source>
</reference>
<evidence type="ECO:0000256" key="2">
    <source>
        <dbReference type="SAM" id="MobiDB-lite"/>
    </source>
</evidence>
<feature type="compositionally biased region" description="Low complexity" evidence="2">
    <location>
        <begin position="584"/>
        <end position="601"/>
    </location>
</feature>
<dbReference type="AlphaFoldDB" id="A0AAN8AMU7"/>
<evidence type="ECO:0000256" key="1">
    <source>
        <dbReference type="SAM" id="Coils"/>
    </source>
</evidence>
<gene>
    <name evidence="3" type="ORF">PBY51_022245</name>
</gene>
<feature type="region of interest" description="Disordered" evidence="2">
    <location>
        <begin position="500"/>
        <end position="530"/>
    </location>
</feature>
<feature type="coiled-coil region" evidence="1">
    <location>
        <begin position="41"/>
        <end position="75"/>
    </location>
</feature>
<reference evidence="3 4" key="1">
    <citation type="journal article" date="2023" name="Genes (Basel)">
        <title>Chromosome-Level Genome Assembly and Circadian Gene Repertoire of the Patagonia Blennie Eleginops maclovinus-The Closest Ancestral Proxy of Antarctic Cryonotothenioids.</title>
        <authorList>
            <person name="Cheng C.C."/>
            <person name="Rivera-Colon A.G."/>
            <person name="Minhas B.F."/>
            <person name="Wilson L."/>
            <person name="Rayamajhi N."/>
            <person name="Vargas-Chacoff L."/>
            <person name="Catchen J.M."/>
        </authorList>
    </citation>
    <scope>NUCLEOTIDE SEQUENCE [LARGE SCALE GENOMIC DNA]</scope>
    <source>
        <strain evidence="3">JMC-PN-2008</strain>
    </source>
</reference>
<feature type="compositionally biased region" description="Polar residues" evidence="2">
    <location>
        <begin position="245"/>
        <end position="266"/>
    </location>
</feature>
<comment type="caution">
    <text evidence="3">The sequence shown here is derived from an EMBL/GenBank/DDBJ whole genome shotgun (WGS) entry which is preliminary data.</text>
</comment>
<keyword evidence="1" id="KW-0175">Coiled coil</keyword>
<protein>
    <submittedName>
        <fullName evidence="3">Uncharacterized protein</fullName>
    </submittedName>
</protein>
<feature type="region of interest" description="Disordered" evidence="2">
    <location>
        <begin position="584"/>
        <end position="620"/>
    </location>
</feature>
<accession>A0AAN8AMU7</accession>
<feature type="region of interest" description="Disordered" evidence="2">
    <location>
        <begin position="232"/>
        <end position="275"/>
    </location>
</feature>
<sequence>MDVSIAVSLIRGQMGAVVERAVNGAVETVLAEMLKVVGVKFEELKVQVALMQRDVASLQREKAQKEKENDNIRAKLRYTELKLKYYRQGVEEELQQRVSASTLSRIHPSIYLQAQRGGAGVSSTEISLSCSTQIKNPEGPLTASDQECSSSHSTSKHAIGVRCHSDAGDLSSDTSDLLLPVSLSLNTPTESSQDSSTERDAVHIKDQENECEWTATLQPHTEAGDALMVPPPVQALTLDPGQKSADGSPSPHVSNQADSSTLLSSAPQVKQEEEEQVICIKEEPEEEQDVMANLLLDCQLQQDHLPESEAQRSLIEWSGLPASQRNNSGAYSSAAPCSGLMPQPLSSLQSMGALPSGIPHRQAVRQWTKDLSLYEEYKLRRNELRKRSINRRRELEKTLPQPMLADLVRDRREKTRLRVARWRAKRKIQACVNQAPAPDGAAGLCQTGFPISSQNQQLRVTCAATSGSHQRQMLQSNSLLNNLSRLQTANSISTNLPFTPSTSPLLRGPNMAPHPHTVTSSSSSFSQAPDGAAGLCQTGFPISSQHQQLRLTGAATSSSQQRQMLQSNSLLNNMSRLQTANSISTNLPFTPSTSSSSSPLLRGPNMAPHPHTVTSSSSSYPQVSLLQQSISLTDTDILQ</sequence>
<proteinExistence type="predicted"/>
<keyword evidence="4" id="KW-1185">Reference proteome</keyword>